<reference evidence="14 15" key="1">
    <citation type="journal article" date="2023" name="Elife">
        <title>Identification of key yeast species and microbe-microbe interactions impacting larval growth of Drosophila in the wild.</title>
        <authorList>
            <person name="Mure A."/>
            <person name="Sugiura Y."/>
            <person name="Maeda R."/>
            <person name="Honda K."/>
            <person name="Sakurai N."/>
            <person name="Takahashi Y."/>
            <person name="Watada M."/>
            <person name="Katoh T."/>
            <person name="Gotoh A."/>
            <person name="Gotoh Y."/>
            <person name="Taniguchi I."/>
            <person name="Nakamura K."/>
            <person name="Hayashi T."/>
            <person name="Katayama T."/>
            <person name="Uemura T."/>
            <person name="Hattori Y."/>
        </authorList>
    </citation>
    <scope>NUCLEOTIDE SEQUENCE [LARGE SCALE GENOMIC DNA]</scope>
    <source>
        <strain evidence="14 15">PK-24</strain>
    </source>
</reference>
<evidence type="ECO:0000313" key="15">
    <source>
        <dbReference type="Proteomes" id="UP001378960"/>
    </source>
</evidence>
<evidence type="ECO:0000256" key="12">
    <source>
        <dbReference type="SAM" id="MobiDB-lite"/>
    </source>
</evidence>
<dbReference type="PROSITE" id="PS50195">
    <property type="entry name" value="PX"/>
    <property type="match status" value="1"/>
</dbReference>
<dbReference type="FunFam" id="3.30.1520.10:FF:000013">
    <property type="entry name" value="Putative Sorting nexin 3"/>
    <property type="match status" value="1"/>
</dbReference>
<dbReference type="GO" id="GO:0005768">
    <property type="term" value="C:endosome"/>
    <property type="evidence" value="ECO:0007669"/>
    <property type="project" value="TreeGrafter"/>
</dbReference>
<evidence type="ECO:0000256" key="4">
    <source>
        <dbReference type="ARBA" id="ARBA00010883"/>
    </source>
</evidence>
<dbReference type="Pfam" id="PF09325">
    <property type="entry name" value="Vps5"/>
    <property type="match status" value="1"/>
</dbReference>
<evidence type="ECO:0000256" key="5">
    <source>
        <dbReference type="ARBA" id="ARBA00022448"/>
    </source>
</evidence>
<comment type="caution">
    <text evidence="14">The sequence shown here is derived from an EMBL/GenBank/DDBJ whole genome shotgun (WGS) entry which is preliminary data.</text>
</comment>
<accession>A0AAV5R0F2</accession>
<feature type="coiled-coil region" evidence="11">
    <location>
        <begin position="657"/>
        <end position="698"/>
    </location>
</feature>
<gene>
    <name evidence="14" type="ORF">DAPK24_010720</name>
</gene>
<dbReference type="FunFam" id="1.20.1270.60:FF:000022">
    <property type="entry name" value="Sorting nexin 3 protein"/>
    <property type="match status" value="1"/>
</dbReference>
<feature type="compositionally biased region" description="Basic and acidic residues" evidence="12">
    <location>
        <begin position="106"/>
        <end position="128"/>
    </location>
</feature>
<comment type="similarity">
    <text evidence="4">Belongs to the sorting nexin family.</text>
</comment>
<dbReference type="AlphaFoldDB" id="A0AAV5R0F2"/>
<name>A0AAV5R0F2_PICKL</name>
<dbReference type="Gene3D" id="1.20.1270.60">
    <property type="entry name" value="Arfaptin homology (AH) domain/BAR domain"/>
    <property type="match status" value="1"/>
</dbReference>
<dbReference type="SUPFAM" id="SSF64268">
    <property type="entry name" value="PX domain"/>
    <property type="match status" value="1"/>
</dbReference>
<feature type="compositionally biased region" description="Acidic residues" evidence="12">
    <location>
        <begin position="78"/>
        <end position="87"/>
    </location>
</feature>
<feature type="compositionally biased region" description="Basic and acidic residues" evidence="12">
    <location>
        <begin position="218"/>
        <end position="248"/>
    </location>
</feature>
<keyword evidence="6" id="KW-0963">Cytoplasm</keyword>
<dbReference type="Pfam" id="PF00787">
    <property type="entry name" value="PX"/>
    <property type="match status" value="1"/>
</dbReference>
<evidence type="ECO:0000256" key="8">
    <source>
        <dbReference type="ARBA" id="ARBA00022927"/>
    </source>
</evidence>
<dbReference type="Proteomes" id="UP001378960">
    <property type="component" value="Unassembled WGS sequence"/>
</dbReference>
<keyword evidence="11" id="KW-0175">Coiled coil</keyword>
<organism evidence="14 15">
    <name type="scientific">Pichia kluyveri</name>
    <name type="common">Yeast</name>
    <dbReference type="NCBI Taxonomy" id="36015"/>
    <lineage>
        <taxon>Eukaryota</taxon>
        <taxon>Fungi</taxon>
        <taxon>Dikarya</taxon>
        <taxon>Ascomycota</taxon>
        <taxon>Saccharomycotina</taxon>
        <taxon>Pichiomycetes</taxon>
        <taxon>Pichiales</taxon>
        <taxon>Pichiaceae</taxon>
        <taxon>Pichia</taxon>
    </lineage>
</organism>
<dbReference type="InterPro" id="IPR015404">
    <property type="entry name" value="Vps5_C"/>
</dbReference>
<dbReference type="PANTHER" id="PTHR10555">
    <property type="entry name" value="SORTING NEXIN"/>
    <property type="match status" value="1"/>
</dbReference>
<dbReference type="EMBL" id="BTGB01000001">
    <property type="protein sequence ID" value="GMM44497.1"/>
    <property type="molecule type" value="Genomic_DNA"/>
</dbReference>
<protein>
    <submittedName>
        <fullName evidence="14">Sorting nexin 1</fullName>
    </submittedName>
</protein>
<evidence type="ECO:0000259" key="13">
    <source>
        <dbReference type="PROSITE" id="PS50195"/>
    </source>
</evidence>
<keyword evidence="8" id="KW-0653">Protein transport</keyword>
<dbReference type="GO" id="GO:0042147">
    <property type="term" value="P:retrograde transport, endosome to Golgi"/>
    <property type="evidence" value="ECO:0007669"/>
    <property type="project" value="TreeGrafter"/>
</dbReference>
<dbReference type="InterPro" id="IPR027267">
    <property type="entry name" value="AH/BAR_dom_sf"/>
</dbReference>
<proteinExistence type="inferred from homology"/>
<keyword evidence="10" id="KW-0472">Membrane</keyword>
<evidence type="ECO:0000256" key="7">
    <source>
        <dbReference type="ARBA" id="ARBA00022553"/>
    </source>
</evidence>
<dbReference type="SMART" id="SM00312">
    <property type="entry name" value="PX"/>
    <property type="match status" value="1"/>
</dbReference>
<feature type="domain" description="PX" evidence="13">
    <location>
        <begin position="356"/>
        <end position="472"/>
    </location>
</feature>
<feature type="compositionally biased region" description="Polar residues" evidence="12">
    <location>
        <begin position="193"/>
        <end position="203"/>
    </location>
</feature>
<dbReference type="GO" id="GO:0005829">
    <property type="term" value="C:cytosol"/>
    <property type="evidence" value="ECO:0007669"/>
    <property type="project" value="GOC"/>
</dbReference>
<feature type="compositionally biased region" description="Low complexity" evidence="12">
    <location>
        <begin position="206"/>
        <end position="215"/>
    </location>
</feature>
<dbReference type="GO" id="GO:0005794">
    <property type="term" value="C:Golgi apparatus"/>
    <property type="evidence" value="ECO:0007669"/>
    <property type="project" value="UniProtKB-SubCell"/>
</dbReference>
<feature type="region of interest" description="Disordered" evidence="12">
    <location>
        <begin position="1"/>
        <end position="140"/>
    </location>
</feature>
<dbReference type="GO" id="GO:0035091">
    <property type="term" value="F:phosphatidylinositol binding"/>
    <property type="evidence" value="ECO:0007669"/>
    <property type="project" value="InterPro"/>
</dbReference>
<dbReference type="GO" id="GO:0030904">
    <property type="term" value="C:retromer complex"/>
    <property type="evidence" value="ECO:0007669"/>
    <property type="project" value="UniProtKB-ARBA"/>
</dbReference>
<dbReference type="InterPro" id="IPR036871">
    <property type="entry name" value="PX_dom_sf"/>
</dbReference>
<sequence>MDSDMMSSSVWDDNAPQESSYSYNHFSRGDDQPWGADSLSKNDNDDGDNDNDIDEFKIQNELAHTMNSIFLDNKKDEKEEEEEDEDENKEHEHRTNEEYQDDSGVDDVHGNSNHSEHVHYNDTHRKSDVGNPFLAGSESVKDNDHIDIQMLKEKKNQLLNSLTSGDNAEKSFLKDSNDDLDKSVNELFLKSPQKPSGNSQLDNLLSEPESAPASETETETKKNDEHGEVADTEKEKENEEEKEKEKKLLSPIRKVNVIRPRRVMKHNLHSSEPSSAVVASASPLEDPLSAPALPDDRNDSSLNRLSSPTTRKQKFINEAEAPLFEIKRANLNVNETTVDHSLNIDANYKPKDEKVEDFDITVGDPLKVGELTNAHVVYTITTNTKSTLMNHETTVVTRRYNDFLWLYHQLLNNHPGYIIPPPPEKQVYGRFDDKFIESRRLALENMLKKISKRSVFQNDLDFILFLQSENFSEESKQKEAIVYHDDENKIQSENSDDLINGPMNTMAQILNATASLGINDGSSSGGFFGSLIGLNVPKYVETDNYILEKQSYIDSLDEQLRQLTQVLDMILEKREELSLSLNDVSTVLLQLSDLEVNSEITEILSNFEELQVKIKELLERGNLSQIFTFGATVDEYILLIGSIRNCFENRLKVCNSVATLQKHKEKKEHNLAKFKAKNQNQTDKIHFYEEELKKLNDVVGKQIKLKDNFEKIFKDELSRFEFDKIKDFKNMIEIYWESLIENQKILIELWESFYEKCKFD</sequence>
<keyword evidence="7" id="KW-0597">Phosphoprotein</keyword>
<evidence type="ECO:0000256" key="3">
    <source>
        <dbReference type="ARBA" id="ARBA00004555"/>
    </source>
</evidence>
<evidence type="ECO:0000256" key="2">
    <source>
        <dbReference type="ARBA" id="ARBA00004496"/>
    </source>
</evidence>
<feature type="region of interest" description="Disordered" evidence="12">
    <location>
        <begin position="184"/>
        <end position="248"/>
    </location>
</feature>
<keyword evidence="5" id="KW-0813">Transport</keyword>
<comment type="subcellular location">
    <subcellularLocation>
        <location evidence="2">Cytoplasm</location>
    </subcellularLocation>
    <subcellularLocation>
        <location evidence="3">Golgi apparatus</location>
    </subcellularLocation>
    <subcellularLocation>
        <location evidence="1">Membrane</location>
        <topology evidence="1">Peripheral membrane protein</topology>
        <orientation evidence="1">Cytoplasmic side</orientation>
    </subcellularLocation>
</comment>
<feature type="compositionally biased region" description="Low complexity" evidence="12">
    <location>
        <begin position="1"/>
        <end position="13"/>
    </location>
</feature>
<dbReference type="GO" id="GO:0045053">
    <property type="term" value="P:protein retention in Golgi apparatus"/>
    <property type="evidence" value="ECO:0007669"/>
    <property type="project" value="TreeGrafter"/>
</dbReference>
<dbReference type="PANTHER" id="PTHR10555:SF170">
    <property type="entry name" value="FI18122P1"/>
    <property type="match status" value="1"/>
</dbReference>
<dbReference type="Gene3D" id="3.30.1520.10">
    <property type="entry name" value="Phox-like domain"/>
    <property type="match status" value="1"/>
</dbReference>
<evidence type="ECO:0000256" key="6">
    <source>
        <dbReference type="ARBA" id="ARBA00022490"/>
    </source>
</evidence>
<dbReference type="InterPro" id="IPR001683">
    <property type="entry name" value="PX_dom"/>
</dbReference>
<evidence type="ECO:0000256" key="9">
    <source>
        <dbReference type="ARBA" id="ARBA00023034"/>
    </source>
</evidence>
<feature type="compositionally biased region" description="Basic and acidic residues" evidence="12">
    <location>
        <begin position="88"/>
        <end position="97"/>
    </location>
</feature>
<evidence type="ECO:0000313" key="14">
    <source>
        <dbReference type="EMBL" id="GMM44497.1"/>
    </source>
</evidence>
<feature type="compositionally biased region" description="Polar residues" evidence="12">
    <location>
        <begin position="16"/>
        <end position="25"/>
    </location>
</feature>
<feature type="region of interest" description="Disordered" evidence="12">
    <location>
        <begin position="263"/>
        <end position="313"/>
    </location>
</feature>
<feature type="compositionally biased region" description="Polar residues" evidence="12">
    <location>
        <begin position="300"/>
        <end position="310"/>
    </location>
</feature>
<evidence type="ECO:0000256" key="11">
    <source>
        <dbReference type="SAM" id="Coils"/>
    </source>
</evidence>
<feature type="compositionally biased region" description="Low complexity" evidence="12">
    <location>
        <begin position="270"/>
        <end position="283"/>
    </location>
</feature>
<keyword evidence="15" id="KW-1185">Reference proteome</keyword>
<keyword evidence="9" id="KW-0333">Golgi apparatus</keyword>
<evidence type="ECO:0000256" key="10">
    <source>
        <dbReference type="ARBA" id="ARBA00023136"/>
    </source>
</evidence>
<evidence type="ECO:0000256" key="1">
    <source>
        <dbReference type="ARBA" id="ARBA00004287"/>
    </source>
</evidence>
<dbReference type="GO" id="GO:0015031">
    <property type="term" value="P:protein transport"/>
    <property type="evidence" value="ECO:0007669"/>
    <property type="project" value="UniProtKB-KW"/>
</dbReference>